<evidence type="ECO:0000313" key="2">
    <source>
        <dbReference type="Proteomes" id="UP000308600"/>
    </source>
</evidence>
<proteinExistence type="predicted"/>
<organism evidence="1 2">
    <name type="scientific">Pluteus cervinus</name>
    <dbReference type="NCBI Taxonomy" id="181527"/>
    <lineage>
        <taxon>Eukaryota</taxon>
        <taxon>Fungi</taxon>
        <taxon>Dikarya</taxon>
        <taxon>Basidiomycota</taxon>
        <taxon>Agaricomycotina</taxon>
        <taxon>Agaricomycetes</taxon>
        <taxon>Agaricomycetidae</taxon>
        <taxon>Agaricales</taxon>
        <taxon>Pluteineae</taxon>
        <taxon>Pluteaceae</taxon>
        <taxon>Pluteus</taxon>
    </lineage>
</organism>
<accession>A0ACD3ACQ6</accession>
<protein>
    <submittedName>
        <fullName evidence="1">Uncharacterized protein</fullName>
    </submittedName>
</protein>
<dbReference type="EMBL" id="ML208523">
    <property type="protein sequence ID" value="TFK63433.1"/>
    <property type="molecule type" value="Genomic_DNA"/>
</dbReference>
<sequence>MQNALVSNVNSSRVAFENMQPVLPPELEEMIFSLAYRSDRMKGDRLFLVARRVSCWLTPIKYEVIIGKDHIRFHTKSTIHLKRSDMERHGRHVRHLLVWGRLEVDVPDLLSLCPNLEDIAIWTESLLSSVGSTNISALTALRCTHLSINVASLIDRCGDTLPNPAFPFVTHLDITVGITKVGVAGKAMFSHFPALTHLAVVYTEDHHLLKHLVDAVPKLKVLVLIAGSSHSYLSSRSQKDQSLAVLVDQRIVNILCCPSFVEDWERGARGDVDMYKIAEDVIAERQKVVAGDKVKGLIKDLVL</sequence>
<name>A0ACD3ACQ6_9AGAR</name>
<keyword evidence="2" id="KW-1185">Reference proteome</keyword>
<dbReference type="Proteomes" id="UP000308600">
    <property type="component" value="Unassembled WGS sequence"/>
</dbReference>
<evidence type="ECO:0000313" key="1">
    <source>
        <dbReference type="EMBL" id="TFK63433.1"/>
    </source>
</evidence>
<reference evidence="1 2" key="1">
    <citation type="journal article" date="2019" name="Nat. Ecol. Evol.">
        <title>Megaphylogeny resolves global patterns of mushroom evolution.</title>
        <authorList>
            <person name="Varga T."/>
            <person name="Krizsan K."/>
            <person name="Foldi C."/>
            <person name="Dima B."/>
            <person name="Sanchez-Garcia M."/>
            <person name="Sanchez-Ramirez S."/>
            <person name="Szollosi G.J."/>
            <person name="Szarkandi J.G."/>
            <person name="Papp V."/>
            <person name="Albert L."/>
            <person name="Andreopoulos W."/>
            <person name="Angelini C."/>
            <person name="Antonin V."/>
            <person name="Barry K.W."/>
            <person name="Bougher N.L."/>
            <person name="Buchanan P."/>
            <person name="Buyck B."/>
            <person name="Bense V."/>
            <person name="Catcheside P."/>
            <person name="Chovatia M."/>
            <person name="Cooper J."/>
            <person name="Damon W."/>
            <person name="Desjardin D."/>
            <person name="Finy P."/>
            <person name="Geml J."/>
            <person name="Haridas S."/>
            <person name="Hughes K."/>
            <person name="Justo A."/>
            <person name="Karasinski D."/>
            <person name="Kautmanova I."/>
            <person name="Kiss B."/>
            <person name="Kocsube S."/>
            <person name="Kotiranta H."/>
            <person name="LaButti K.M."/>
            <person name="Lechner B.E."/>
            <person name="Liimatainen K."/>
            <person name="Lipzen A."/>
            <person name="Lukacs Z."/>
            <person name="Mihaltcheva S."/>
            <person name="Morgado L.N."/>
            <person name="Niskanen T."/>
            <person name="Noordeloos M.E."/>
            <person name="Ohm R.A."/>
            <person name="Ortiz-Santana B."/>
            <person name="Ovrebo C."/>
            <person name="Racz N."/>
            <person name="Riley R."/>
            <person name="Savchenko A."/>
            <person name="Shiryaev A."/>
            <person name="Soop K."/>
            <person name="Spirin V."/>
            <person name="Szebenyi C."/>
            <person name="Tomsovsky M."/>
            <person name="Tulloss R.E."/>
            <person name="Uehling J."/>
            <person name="Grigoriev I.V."/>
            <person name="Vagvolgyi C."/>
            <person name="Papp T."/>
            <person name="Martin F.M."/>
            <person name="Miettinen O."/>
            <person name="Hibbett D.S."/>
            <person name="Nagy L.G."/>
        </authorList>
    </citation>
    <scope>NUCLEOTIDE SEQUENCE [LARGE SCALE GENOMIC DNA]</scope>
    <source>
        <strain evidence="1 2">NL-1719</strain>
    </source>
</reference>
<gene>
    <name evidence="1" type="ORF">BDN72DRAFT_321735</name>
</gene>